<proteinExistence type="predicted"/>
<feature type="compositionally biased region" description="Basic residues" evidence="1">
    <location>
        <begin position="21"/>
        <end position="47"/>
    </location>
</feature>
<gene>
    <name evidence="2" type="ORF">EDD18DRAFT_1360667</name>
</gene>
<feature type="compositionally biased region" description="Polar residues" evidence="1">
    <location>
        <begin position="1"/>
        <end position="13"/>
    </location>
</feature>
<sequence>MQTSESAPSTASTRRQEQNRAKSRAYYQRHRERIRATRAAKNQRKRALRDNNLERLTPAAKPERSKDLQAKGAARSRKSYHKEAILARRRLSRSSLSQRGSTSSVVYSSEGLGAILTLKDRPSMNLEGRKNIASQSQDDVQAACRREKLPHQEDSCMHPNTVEEFVSEFTRLSGKYHKMVAQPTTEHASRLARALRSLAEYKGNIDAATTYVEGLFITFRQLVVHEGRFDDQSSALFHPRTSELDRIATKLRRCQLSIVHRRGDERHVSRIQAVAEEVDRLYGWVLELEMEAMEDPEGLLFKHRQAMLMYQQPQ</sequence>
<name>A0AA39UGR0_9AGAR</name>
<dbReference type="AlphaFoldDB" id="A0AA39UGR0"/>
<keyword evidence="3" id="KW-1185">Reference proteome</keyword>
<reference evidence="2" key="1">
    <citation type="submission" date="2023-06" db="EMBL/GenBank/DDBJ databases">
        <authorList>
            <consortium name="Lawrence Berkeley National Laboratory"/>
            <person name="Ahrendt S."/>
            <person name="Sahu N."/>
            <person name="Indic B."/>
            <person name="Wong-Bajracharya J."/>
            <person name="Merenyi Z."/>
            <person name="Ke H.-M."/>
            <person name="Monk M."/>
            <person name="Kocsube S."/>
            <person name="Drula E."/>
            <person name="Lipzen A."/>
            <person name="Balint B."/>
            <person name="Henrissat B."/>
            <person name="Andreopoulos B."/>
            <person name="Martin F.M."/>
            <person name="Harder C.B."/>
            <person name="Rigling D."/>
            <person name="Ford K.L."/>
            <person name="Foster G.D."/>
            <person name="Pangilinan J."/>
            <person name="Papanicolaou A."/>
            <person name="Barry K."/>
            <person name="LaButti K."/>
            <person name="Viragh M."/>
            <person name="Koriabine M."/>
            <person name="Yan M."/>
            <person name="Riley R."/>
            <person name="Champramary S."/>
            <person name="Plett K.L."/>
            <person name="Tsai I.J."/>
            <person name="Slot J."/>
            <person name="Sipos G."/>
            <person name="Plett J."/>
            <person name="Nagy L.G."/>
            <person name="Grigoriev I.V."/>
        </authorList>
    </citation>
    <scope>NUCLEOTIDE SEQUENCE</scope>
    <source>
        <strain evidence="2">HWK02</strain>
    </source>
</reference>
<evidence type="ECO:0000256" key="1">
    <source>
        <dbReference type="SAM" id="MobiDB-lite"/>
    </source>
</evidence>
<dbReference type="EMBL" id="JAUEPU010000047">
    <property type="protein sequence ID" value="KAK0486658.1"/>
    <property type="molecule type" value="Genomic_DNA"/>
</dbReference>
<evidence type="ECO:0000313" key="3">
    <source>
        <dbReference type="Proteomes" id="UP001175228"/>
    </source>
</evidence>
<organism evidence="2 3">
    <name type="scientific">Armillaria luteobubalina</name>
    <dbReference type="NCBI Taxonomy" id="153913"/>
    <lineage>
        <taxon>Eukaryota</taxon>
        <taxon>Fungi</taxon>
        <taxon>Dikarya</taxon>
        <taxon>Basidiomycota</taxon>
        <taxon>Agaricomycotina</taxon>
        <taxon>Agaricomycetes</taxon>
        <taxon>Agaricomycetidae</taxon>
        <taxon>Agaricales</taxon>
        <taxon>Marasmiineae</taxon>
        <taxon>Physalacriaceae</taxon>
        <taxon>Armillaria</taxon>
    </lineage>
</organism>
<feature type="region of interest" description="Disordered" evidence="1">
    <location>
        <begin position="1"/>
        <end position="80"/>
    </location>
</feature>
<dbReference type="Proteomes" id="UP001175228">
    <property type="component" value="Unassembled WGS sequence"/>
</dbReference>
<protein>
    <submittedName>
        <fullName evidence="2">Uncharacterized protein</fullName>
    </submittedName>
</protein>
<comment type="caution">
    <text evidence="2">The sequence shown here is derived from an EMBL/GenBank/DDBJ whole genome shotgun (WGS) entry which is preliminary data.</text>
</comment>
<evidence type="ECO:0000313" key="2">
    <source>
        <dbReference type="EMBL" id="KAK0486658.1"/>
    </source>
</evidence>
<accession>A0AA39UGR0</accession>